<evidence type="ECO:0008006" key="3">
    <source>
        <dbReference type="Google" id="ProtNLM"/>
    </source>
</evidence>
<dbReference type="OrthoDB" id="1421849at2"/>
<sequence length="266" mass="29903">MDRKHFLKLLGTSVATGFLVRSFDPKQAAAMGLTARQFGGTTLADWYTVLGDGVWTAPNQLPVNSSDIQTEQAAAKSILRANINQRGVMAHNITYTSLVDQALFDYIHTTSYEFRLPYLPQTSAGIHNAQTFEGGFFIWDGSQTHLDYGCAFQWVLNPWMSTFGVIYSWSSDGTTQGWIPCGFLQPDTNWHHYEMVVDYHTQTCRLTIDQTSIPICFTATPKVGWGTETAARFQTEIISIWPGNTNTAPSHAVEIRNWNWTLQPYT</sequence>
<protein>
    <recommendedName>
        <fullName evidence="3">GH16 domain-containing protein</fullName>
    </recommendedName>
</protein>
<evidence type="ECO:0000313" key="1">
    <source>
        <dbReference type="EMBL" id="KPL80497.1"/>
    </source>
</evidence>
<dbReference type="Proteomes" id="UP000050277">
    <property type="component" value="Unassembled WGS sequence"/>
</dbReference>
<name>A0A0P6XKC6_9CHLR</name>
<evidence type="ECO:0000313" key="2">
    <source>
        <dbReference type="Proteomes" id="UP000050277"/>
    </source>
</evidence>
<dbReference type="AlphaFoldDB" id="A0A0P6XKC6"/>
<dbReference type="RefSeq" id="WP_054536983.1">
    <property type="nucleotide sequence ID" value="NZ_LGKP01000038.1"/>
</dbReference>
<proteinExistence type="predicted"/>
<gene>
    <name evidence="1" type="ORF">SE18_23850</name>
</gene>
<accession>A0A0P6XKC6</accession>
<keyword evidence="2" id="KW-1185">Reference proteome</keyword>
<dbReference type="EMBL" id="LGKP01000038">
    <property type="protein sequence ID" value="KPL80497.1"/>
    <property type="molecule type" value="Genomic_DNA"/>
</dbReference>
<organism evidence="1 2">
    <name type="scientific">Herpetosiphon geysericola</name>
    <dbReference type="NCBI Taxonomy" id="70996"/>
    <lineage>
        <taxon>Bacteria</taxon>
        <taxon>Bacillati</taxon>
        <taxon>Chloroflexota</taxon>
        <taxon>Chloroflexia</taxon>
        <taxon>Herpetosiphonales</taxon>
        <taxon>Herpetosiphonaceae</taxon>
        <taxon>Herpetosiphon</taxon>
    </lineage>
</organism>
<reference evidence="1 2" key="1">
    <citation type="submission" date="2015-07" db="EMBL/GenBank/DDBJ databases">
        <title>Whole genome sequence of Herpetosiphon geysericola DSM 7119.</title>
        <authorList>
            <person name="Hemp J."/>
            <person name="Ward L.M."/>
            <person name="Pace L.A."/>
            <person name="Fischer W.W."/>
        </authorList>
    </citation>
    <scope>NUCLEOTIDE SEQUENCE [LARGE SCALE GENOMIC DNA]</scope>
    <source>
        <strain evidence="1 2">DSM 7119</strain>
    </source>
</reference>
<comment type="caution">
    <text evidence="1">The sequence shown here is derived from an EMBL/GenBank/DDBJ whole genome shotgun (WGS) entry which is preliminary data.</text>
</comment>